<reference evidence="1" key="1">
    <citation type="journal article" date="2021" name="Proc. Natl. Acad. Sci. U.S.A.">
        <title>A Catalog of Tens of Thousands of Viruses from Human Metagenomes Reveals Hidden Associations with Chronic Diseases.</title>
        <authorList>
            <person name="Tisza M.J."/>
            <person name="Buck C.B."/>
        </authorList>
    </citation>
    <scope>NUCLEOTIDE SEQUENCE</scope>
    <source>
        <strain evidence="1">Ct8Lf7</strain>
    </source>
</reference>
<name>A0A8S5S0E0_9CAUD</name>
<proteinExistence type="predicted"/>
<dbReference type="EMBL" id="BK032511">
    <property type="protein sequence ID" value="DAF44508.1"/>
    <property type="molecule type" value="Genomic_DNA"/>
</dbReference>
<protein>
    <submittedName>
        <fullName evidence="1">Uncharacterized protein</fullName>
    </submittedName>
</protein>
<sequence>MNERGENAFGTYSQIVKDLRLPTAANYQWTHIR</sequence>
<evidence type="ECO:0000313" key="1">
    <source>
        <dbReference type="EMBL" id="DAF44508.1"/>
    </source>
</evidence>
<accession>A0A8S5S0E0</accession>
<organism evidence="1">
    <name type="scientific">Podoviridae sp. ct8Lf7</name>
    <dbReference type="NCBI Taxonomy" id="2827723"/>
    <lineage>
        <taxon>Viruses</taxon>
        <taxon>Duplodnaviria</taxon>
        <taxon>Heunggongvirae</taxon>
        <taxon>Uroviricota</taxon>
        <taxon>Caudoviricetes</taxon>
    </lineage>
</organism>